<feature type="domain" description="NAD/GMP synthase" evidence="1">
    <location>
        <begin position="50"/>
        <end position="163"/>
    </location>
</feature>
<evidence type="ECO:0000313" key="3">
    <source>
        <dbReference type="Proteomes" id="UP001237843"/>
    </source>
</evidence>
<dbReference type="InterPro" id="IPR020022">
    <property type="entry name" value="N-acetyl_sugar_amidoTrfase"/>
</dbReference>
<evidence type="ECO:0000313" key="2">
    <source>
        <dbReference type="EMBL" id="MDK2062605.1"/>
    </source>
</evidence>
<dbReference type="Gene3D" id="3.40.50.620">
    <property type="entry name" value="HUPs"/>
    <property type="match status" value="1"/>
</dbReference>
<dbReference type="EMBL" id="JAQTJH010000010">
    <property type="protein sequence ID" value="MDK2062605.1"/>
    <property type="molecule type" value="Genomic_DNA"/>
</dbReference>
<protein>
    <submittedName>
        <fullName evidence="2">N-acetyl sugar amidotransferase</fullName>
    </submittedName>
</protein>
<reference evidence="2" key="1">
    <citation type="journal article" date="2023" name="Antibiotics">
        <title>Genomic Characterization of Antibiotic-Resistant Campylobacterales Isolated from Chilean Poultry Meat.</title>
        <authorList>
            <person name="Concha-Toloza M."/>
            <person name="Lopez-Cantillo M."/>
            <person name="Molina-Mora J.A."/>
            <person name="Collado L."/>
        </authorList>
    </citation>
    <scope>NUCLEOTIDE SEQUENCE</scope>
    <source>
        <strain evidence="2">FR1p273A</strain>
    </source>
</reference>
<dbReference type="InterPro" id="IPR014729">
    <property type="entry name" value="Rossmann-like_a/b/a_fold"/>
</dbReference>
<dbReference type="Proteomes" id="UP001237843">
    <property type="component" value="Unassembled WGS sequence"/>
</dbReference>
<reference evidence="2" key="2">
    <citation type="submission" date="2023-02" db="EMBL/GenBank/DDBJ databases">
        <authorList>
            <person name="Concha-Toloza M."/>
            <person name="Lopez-Cantillo M."/>
            <person name="Molina-Mora J."/>
            <person name="Collado L."/>
        </authorList>
    </citation>
    <scope>NUCLEOTIDE SEQUENCE</scope>
    <source>
        <strain evidence="2">FR1p273A</strain>
    </source>
</reference>
<dbReference type="GO" id="GO:0006163">
    <property type="term" value="P:purine nucleotide metabolic process"/>
    <property type="evidence" value="ECO:0007669"/>
    <property type="project" value="UniProtKB-ARBA"/>
</dbReference>
<dbReference type="SUPFAM" id="SSF52402">
    <property type="entry name" value="Adenine nucleotide alpha hydrolases-like"/>
    <property type="match status" value="1"/>
</dbReference>
<sequence>MENKQCKRCVMDTTAEDIFFDVDGNCNYCRDFLESIDKGYSNLSSKLDSFISQVKKDGQGKKYDCIVGVSGGADSSYSLYLAKKYGLRVLAVHMDNGWNSELATNNIETLISNMGVDLYTHVIDWNEYKQLMQAFFDADVIDVELLYDNAMLALNYQMAAKYGVKYILSGSNSATEGIKIPSNWNWYKKDKKNIKSLAKRNKVKIKTYPSISTLDYLYFRGVKKIQWIPFLDYVDYNKNEAMTFLKDNYGFKPYPYKHYESIFTRFYQGYILPKKFKVDKRKVHFSTLIISKQLNKENALKFLEQSPYSSQYELDNDIEYFLKKMSWTEIDLENYINRDEKQHKDYGTEVNIFIFLKKVYNKLK</sequence>
<dbReference type="NCBIfam" id="TIGR03573">
    <property type="entry name" value="WbuX"/>
    <property type="match status" value="1"/>
</dbReference>
<proteinExistence type="predicted"/>
<accession>A0AAW6VQ04</accession>
<dbReference type="Pfam" id="PF02540">
    <property type="entry name" value="NAD_synthase"/>
    <property type="match status" value="1"/>
</dbReference>
<organism evidence="2 3">
    <name type="scientific">Aliarcobacter butzleri</name>
    <dbReference type="NCBI Taxonomy" id="28197"/>
    <lineage>
        <taxon>Bacteria</taxon>
        <taxon>Pseudomonadati</taxon>
        <taxon>Campylobacterota</taxon>
        <taxon>Epsilonproteobacteria</taxon>
        <taxon>Campylobacterales</taxon>
        <taxon>Arcobacteraceae</taxon>
        <taxon>Aliarcobacter</taxon>
    </lineage>
</organism>
<dbReference type="RefSeq" id="WP_284074844.1">
    <property type="nucleotide sequence ID" value="NZ_JAQTJH010000010.1"/>
</dbReference>
<dbReference type="InterPro" id="IPR022310">
    <property type="entry name" value="NAD/GMP_synthase"/>
</dbReference>
<evidence type="ECO:0000259" key="1">
    <source>
        <dbReference type="Pfam" id="PF02540"/>
    </source>
</evidence>
<gene>
    <name evidence="2" type="ORF">PT520_08745</name>
</gene>
<name>A0AAW6VQ04_9BACT</name>
<comment type="caution">
    <text evidence="2">The sequence shown here is derived from an EMBL/GenBank/DDBJ whole genome shotgun (WGS) entry which is preliminary data.</text>
</comment>
<dbReference type="AlphaFoldDB" id="A0AAW6VQ04"/>